<dbReference type="InterPro" id="IPR011664">
    <property type="entry name" value="Abi_system_AbiD/AbiF-like"/>
</dbReference>
<dbReference type="PATRIC" id="fig|796937.3.peg.68"/>
<dbReference type="AlphaFoldDB" id="G9WXH7"/>
<dbReference type="Pfam" id="PF07751">
    <property type="entry name" value="Abi_2"/>
    <property type="match status" value="1"/>
</dbReference>
<evidence type="ECO:0000313" key="2">
    <source>
        <dbReference type="Proteomes" id="UP000006437"/>
    </source>
</evidence>
<accession>G9WXH7</accession>
<dbReference type="EMBL" id="AFZE01000001">
    <property type="protein sequence ID" value="EHL16824.1"/>
    <property type="molecule type" value="Genomic_DNA"/>
</dbReference>
<reference evidence="1 2" key="1">
    <citation type="submission" date="2011-08" db="EMBL/GenBank/DDBJ databases">
        <title>The Genome Sequence of Eubacteriaceae bacterium ACC19a.</title>
        <authorList>
            <consortium name="The Broad Institute Genome Sequencing Platform"/>
            <person name="Earl A."/>
            <person name="Ward D."/>
            <person name="Feldgarden M."/>
            <person name="Gevers D."/>
            <person name="Sizova M."/>
            <person name="Hazen A."/>
            <person name="Epstein S."/>
            <person name="Young S.K."/>
            <person name="Zeng Q."/>
            <person name="Gargeya S."/>
            <person name="Fitzgerald M."/>
            <person name="Haas B."/>
            <person name="Abouelleil A."/>
            <person name="Alvarado L."/>
            <person name="Arachchi H.M."/>
            <person name="Berlin A."/>
            <person name="Brown A."/>
            <person name="Chapman S.B."/>
            <person name="Chen Z."/>
            <person name="Dunbar C."/>
            <person name="Freedman E."/>
            <person name="Gearin G."/>
            <person name="Gellesch M."/>
            <person name="Goldberg J."/>
            <person name="Griggs A."/>
            <person name="Gujja S."/>
            <person name="Heiman D."/>
            <person name="Howarth C."/>
            <person name="Larson L."/>
            <person name="Lui A."/>
            <person name="MacDonald P.J.P."/>
            <person name="Montmayeur A."/>
            <person name="Murphy C."/>
            <person name="Neiman D."/>
            <person name="Pearson M."/>
            <person name="Priest M."/>
            <person name="Roberts A."/>
            <person name="Saif S."/>
            <person name="Shea T."/>
            <person name="Shenoy N."/>
            <person name="Sisk P."/>
            <person name="Stolte C."/>
            <person name="Sykes S."/>
            <person name="Wortman J."/>
            <person name="Nusbaum C."/>
            <person name="Birren B."/>
        </authorList>
    </citation>
    <scope>NUCLEOTIDE SEQUENCE [LARGE SCALE GENOMIC DNA]</scope>
    <source>
        <strain evidence="1 2">ACC19a</strain>
    </source>
</reference>
<dbReference type="HOGENOM" id="CLU_044962_0_2_9"/>
<proteinExistence type="predicted"/>
<name>G9WXH7_9FIRM</name>
<comment type="caution">
    <text evidence="1">The sequence shown here is derived from an EMBL/GenBank/DDBJ whole genome shotgun (WGS) entry which is preliminary data.</text>
</comment>
<organism evidence="1 2">
    <name type="scientific">Peptoanaerobacter stomatis</name>
    <dbReference type="NCBI Taxonomy" id="796937"/>
    <lineage>
        <taxon>Bacteria</taxon>
        <taxon>Bacillati</taxon>
        <taxon>Bacillota</taxon>
        <taxon>Clostridia</taxon>
        <taxon>Peptostreptococcales</taxon>
        <taxon>Filifactoraceae</taxon>
        <taxon>Peptoanaerobacter</taxon>
    </lineage>
</organism>
<dbReference type="Proteomes" id="UP000006437">
    <property type="component" value="Unassembled WGS sequence"/>
</dbReference>
<protein>
    <recommendedName>
        <fullName evidence="3">Abi-like protein</fullName>
    </recommendedName>
</protein>
<gene>
    <name evidence="1" type="ORF">HMPREF9629_00066</name>
</gene>
<sequence>MKKVFSNVGEQINILKSKNLTIKDEQKAVETLVRSNYYVVINGYRTPFLLDRKAGDKSKYITGSAFEEIYFLYMFDRSIRIIFLKYILIMEQNLKSAISYEFSKIYGSENYLRYSNFACEDEKNTKEIFFLIGSLHNALSKAIGKNEYITYNIEKYNNVPFWILANILTFGGIINFYKLMKDEEKQYIARKYFRVKVHELETYMELLNAYRNICAHDERLYNVKAAKFSIAHNEYHTYFEINDTSENGKKDVFALCITLCMLLSREDKMKMINELIMAFDDLDENIDSIPITKIYNMMGFPHNWKEIKDINF</sequence>
<dbReference type="BioCyc" id="EBAC796937-HMP:GMGH-66-MONOMER"/>
<evidence type="ECO:0008006" key="3">
    <source>
        <dbReference type="Google" id="ProtNLM"/>
    </source>
</evidence>
<dbReference type="RefSeq" id="WP_009524303.1">
    <property type="nucleotide sequence ID" value="NZ_JH414546.1"/>
</dbReference>
<evidence type="ECO:0000313" key="1">
    <source>
        <dbReference type="EMBL" id="EHL16824.1"/>
    </source>
</evidence>